<dbReference type="Gene3D" id="3.30.70.100">
    <property type="match status" value="1"/>
</dbReference>
<evidence type="ECO:0000259" key="3">
    <source>
        <dbReference type="PROSITE" id="PS51502"/>
    </source>
</evidence>
<keyword evidence="2" id="KW-0732">Signal</keyword>
<dbReference type="Proteomes" id="UP000236731">
    <property type="component" value="Unassembled WGS sequence"/>
</dbReference>
<evidence type="ECO:0000313" key="5">
    <source>
        <dbReference type="Proteomes" id="UP000236731"/>
    </source>
</evidence>
<evidence type="ECO:0000256" key="1">
    <source>
        <dbReference type="ARBA" id="ARBA00011738"/>
    </source>
</evidence>
<evidence type="ECO:0000313" key="4">
    <source>
        <dbReference type="EMBL" id="SEG19948.1"/>
    </source>
</evidence>
<comment type="subunit">
    <text evidence="1">Homodimer.</text>
</comment>
<dbReference type="PANTHER" id="PTHR33178:SF10">
    <property type="entry name" value="STRESS-RESPONSE A_B BARREL DOMAIN-CONTAINING PROTEIN"/>
    <property type="match status" value="1"/>
</dbReference>
<reference evidence="5" key="1">
    <citation type="submission" date="2016-10" db="EMBL/GenBank/DDBJ databases">
        <authorList>
            <person name="Varghese N."/>
            <person name="Submissions S."/>
        </authorList>
    </citation>
    <scope>NUCLEOTIDE SEQUENCE [LARGE SCALE GENOMIC DNA]</scope>
    <source>
        <strain evidence="5">DSM 22361</strain>
    </source>
</reference>
<feature type="domain" description="Stress-response A/B barrel" evidence="3">
    <location>
        <begin position="42"/>
        <end position="138"/>
    </location>
</feature>
<dbReference type="AlphaFoldDB" id="A0A1H5Y7M8"/>
<proteinExistence type="predicted"/>
<dbReference type="PROSITE" id="PS51502">
    <property type="entry name" value="S_R_A_B_BARREL"/>
    <property type="match status" value="1"/>
</dbReference>
<dbReference type="InterPro" id="IPR011008">
    <property type="entry name" value="Dimeric_a/b-barrel"/>
</dbReference>
<sequence length="141" mass="15696">MKRNHFIKALCLTAGATTLLGSCASGAAQQDAPVSENESGHILHSVYFWLKPGLSAEEEQDFLNFFEALKKVPGIHAFQVGKPAPTTPRDVVDNSFSYAIYVTFKTMEDINTYEKHPDHLAASEKYGKYWTKVEVKDSILV</sequence>
<dbReference type="RefSeq" id="WP_103906170.1">
    <property type="nucleotide sequence ID" value="NZ_CP049246.1"/>
</dbReference>
<dbReference type="InterPro" id="IPR013097">
    <property type="entry name" value="Dabb"/>
</dbReference>
<gene>
    <name evidence="4" type="ORF">SAMN05421877_105270</name>
</gene>
<protein>
    <submittedName>
        <fullName evidence="4">Stress responsive A/B Barrel Domain</fullName>
    </submittedName>
</protein>
<accession>A0A1H5Y7M8</accession>
<dbReference type="OrthoDB" id="7189263at2"/>
<dbReference type="SUPFAM" id="SSF54909">
    <property type="entry name" value="Dimeric alpha+beta barrel"/>
    <property type="match status" value="1"/>
</dbReference>
<feature type="signal peptide" evidence="2">
    <location>
        <begin position="1"/>
        <end position="27"/>
    </location>
</feature>
<feature type="chain" id="PRO_5009290231" evidence="2">
    <location>
        <begin position="28"/>
        <end position="141"/>
    </location>
</feature>
<evidence type="ECO:0000256" key="2">
    <source>
        <dbReference type="SAM" id="SignalP"/>
    </source>
</evidence>
<dbReference type="SMART" id="SM00886">
    <property type="entry name" value="Dabb"/>
    <property type="match status" value="1"/>
</dbReference>
<organism evidence="4 5">
    <name type="scientific">Sphingobacterium lactis</name>
    <dbReference type="NCBI Taxonomy" id="797291"/>
    <lineage>
        <taxon>Bacteria</taxon>
        <taxon>Pseudomonadati</taxon>
        <taxon>Bacteroidota</taxon>
        <taxon>Sphingobacteriia</taxon>
        <taxon>Sphingobacteriales</taxon>
        <taxon>Sphingobacteriaceae</taxon>
        <taxon>Sphingobacterium</taxon>
    </lineage>
</organism>
<dbReference type="EMBL" id="FNUT01000005">
    <property type="protein sequence ID" value="SEG19948.1"/>
    <property type="molecule type" value="Genomic_DNA"/>
</dbReference>
<dbReference type="InterPro" id="IPR044662">
    <property type="entry name" value="HS1/DABB1-like"/>
</dbReference>
<name>A0A1H5Y7M8_9SPHI</name>
<dbReference type="PANTHER" id="PTHR33178">
    <property type="match status" value="1"/>
</dbReference>
<keyword evidence="5" id="KW-1185">Reference proteome</keyword>
<dbReference type="PROSITE" id="PS51257">
    <property type="entry name" value="PROKAR_LIPOPROTEIN"/>
    <property type="match status" value="1"/>
</dbReference>
<dbReference type="Pfam" id="PF07876">
    <property type="entry name" value="Dabb"/>
    <property type="match status" value="1"/>
</dbReference>